<evidence type="ECO:0000256" key="1">
    <source>
        <dbReference type="SAM" id="Phobius"/>
    </source>
</evidence>
<sequence>MRVADADRGAAASLLAWLRAEDELRGRVELEAAPPQPGSPGTRADVLTVAVGTGGAASGLTCALIAWVRRRGGETVVRVTRADGSSIELRATAVHGLEPDGVAELVREVGRSLADRPGPAALPDGDE</sequence>
<reference evidence="2" key="1">
    <citation type="submission" date="2016-08" db="EMBL/GenBank/DDBJ databases">
        <title>Sequencing, Assembly and Comparative Genomics of S. aureofaciens ATCC 10762.</title>
        <authorList>
            <person name="Gradnigo J.S."/>
            <person name="Johnson N."/>
            <person name="Somerville G.A."/>
        </authorList>
    </citation>
    <scope>NUCLEOTIDE SEQUENCE [LARGE SCALE GENOMIC DNA]</scope>
    <source>
        <strain evidence="2">ATCC 10762</strain>
    </source>
</reference>
<dbReference type="InterPro" id="IPR045428">
    <property type="entry name" value="EACC1"/>
</dbReference>
<gene>
    <name evidence="2" type="ORF">HS99_0016945</name>
</gene>
<keyword evidence="1" id="KW-0812">Transmembrane</keyword>
<proteinExistence type="predicted"/>
<name>A0A1E7MVR0_KITAU</name>
<accession>A0A1E7MVR0</accession>
<keyword evidence="1" id="KW-0472">Membrane</keyword>
<dbReference type="Pfam" id="PF19953">
    <property type="entry name" value="EACC1"/>
    <property type="match status" value="1"/>
</dbReference>
<dbReference type="AlphaFoldDB" id="A0A1E7MVR0"/>
<organism evidence="2 3">
    <name type="scientific">Kitasatospora aureofaciens</name>
    <name type="common">Streptomyces aureofaciens</name>
    <dbReference type="NCBI Taxonomy" id="1894"/>
    <lineage>
        <taxon>Bacteria</taxon>
        <taxon>Bacillati</taxon>
        <taxon>Actinomycetota</taxon>
        <taxon>Actinomycetes</taxon>
        <taxon>Kitasatosporales</taxon>
        <taxon>Streptomycetaceae</taxon>
        <taxon>Kitasatospora</taxon>
    </lineage>
</organism>
<comment type="caution">
    <text evidence="2">The sequence shown here is derived from an EMBL/GenBank/DDBJ whole genome shotgun (WGS) entry which is preliminary data.</text>
</comment>
<evidence type="ECO:0000313" key="2">
    <source>
        <dbReference type="EMBL" id="OEV32520.1"/>
    </source>
</evidence>
<feature type="transmembrane region" description="Helical" evidence="1">
    <location>
        <begin position="46"/>
        <end position="68"/>
    </location>
</feature>
<protein>
    <submittedName>
        <fullName evidence="2">Uncharacterized protein</fullName>
    </submittedName>
</protein>
<keyword evidence="3" id="KW-1185">Reference proteome</keyword>
<keyword evidence="1" id="KW-1133">Transmembrane helix</keyword>
<evidence type="ECO:0000313" key="3">
    <source>
        <dbReference type="Proteomes" id="UP000037395"/>
    </source>
</evidence>
<dbReference type="EMBL" id="JPRF03000097">
    <property type="protein sequence ID" value="OEV32520.1"/>
    <property type="molecule type" value="Genomic_DNA"/>
</dbReference>
<dbReference type="Proteomes" id="UP000037395">
    <property type="component" value="Unassembled WGS sequence"/>
</dbReference>